<name>X1BSE6_9ZZZZ</name>
<dbReference type="PANTHER" id="PTHR33171:SF17">
    <property type="entry name" value="LARA-LIKE N-TERMINAL DOMAIN-CONTAINING PROTEIN"/>
    <property type="match status" value="1"/>
</dbReference>
<dbReference type="EMBL" id="BART01010257">
    <property type="protein sequence ID" value="GAG87118.1"/>
    <property type="molecule type" value="Genomic_DNA"/>
</dbReference>
<evidence type="ECO:0000313" key="2">
    <source>
        <dbReference type="EMBL" id="GAG87118.1"/>
    </source>
</evidence>
<reference evidence="2" key="1">
    <citation type="journal article" date="2014" name="Front. Microbiol.">
        <title>High frequency of phylogenetically diverse reductive dehalogenase-homologous genes in deep subseafloor sedimentary metagenomes.</title>
        <authorList>
            <person name="Kawai M."/>
            <person name="Futagami T."/>
            <person name="Toyoda A."/>
            <person name="Takaki Y."/>
            <person name="Nishi S."/>
            <person name="Hori S."/>
            <person name="Arai W."/>
            <person name="Tsubouchi T."/>
            <person name="Morono Y."/>
            <person name="Uchiyama I."/>
            <person name="Ito T."/>
            <person name="Fujiyama A."/>
            <person name="Inagaki F."/>
            <person name="Takami H."/>
        </authorList>
    </citation>
    <scope>NUCLEOTIDE SEQUENCE</scope>
    <source>
        <strain evidence="2">Expedition CK06-06</strain>
    </source>
</reference>
<feature type="non-terminal residue" evidence="2">
    <location>
        <position position="1"/>
    </location>
</feature>
<protein>
    <recommendedName>
        <fullName evidence="1">Lactate racemase C-terminal domain-containing protein</fullName>
    </recommendedName>
</protein>
<evidence type="ECO:0000259" key="1">
    <source>
        <dbReference type="Pfam" id="PF21113"/>
    </source>
</evidence>
<feature type="domain" description="Lactate racemase C-terminal" evidence="1">
    <location>
        <begin position="1"/>
        <end position="130"/>
    </location>
</feature>
<organism evidence="2">
    <name type="scientific">marine sediment metagenome</name>
    <dbReference type="NCBI Taxonomy" id="412755"/>
    <lineage>
        <taxon>unclassified sequences</taxon>
        <taxon>metagenomes</taxon>
        <taxon>ecological metagenomes</taxon>
    </lineage>
</organism>
<accession>X1BSE6</accession>
<dbReference type="PANTHER" id="PTHR33171">
    <property type="entry name" value="LAR_N DOMAIN-CONTAINING PROTEIN"/>
    <property type="match status" value="1"/>
</dbReference>
<proteinExistence type="predicted"/>
<sequence>PLDLNLYQAVKSMAIGEMGVKQGGTIISVNECREGVGKGQDKFKELIFSDISPEEIYNKILNKELVVPDQWQIQVLTRILMKSEIYLVSNMKEDKIGNIGLKHADTIEITIEKSLKKHGKDARILILPNGPLILPLLTQR</sequence>
<comment type="caution">
    <text evidence="2">The sequence shown here is derived from an EMBL/GenBank/DDBJ whole genome shotgun (WGS) entry which is preliminary data.</text>
</comment>
<dbReference type="Pfam" id="PF21113">
    <property type="entry name" value="LarA_C"/>
    <property type="match status" value="1"/>
</dbReference>
<gene>
    <name evidence="2" type="ORF">S01H4_22393</name>
</gene>
<dbReference type="InterPro" id="IPR043166">
    <property type="entry name" value="LarA-like_C"/>
</dbReference>
<dbReference type="InterPro" id="IPR048520">
    <property type="entry name" value="LarA_C"/>
</dbReference>
<dbReference type="Gene3D" id="3.90.226.30">
    <property type="match status" value="1"/>
</dbReference>
<dbReference type="InterPro" id="IPR048068">
    <property type="entry name" value="LarA-like"/>
</dbReference>
<dbReference type="AlphaFoldDB" id="X1BSE6"/>